<comment type="caution">
    <text evidence="2">The sequence shown here is derived from an EMBL/GenBank/DDBJ whole genome shotgun (WGS) entry which is preliminary data.</text>
</comment>
<feature type="compositionally biased region" description="Polar residues" evidence="1">
    <location>
        <begin position="256"/>
        <end position="265"/>
    </location>
</feature>
<feature type="compositionally biased region" description="Basic residues" evidence="1">
    <location>
        <begin position="213"/>
        <end position="245"/>
    </location>
</feature>
<feature type="region of interest" description="Disordered" evidence="1">
    <location>
        <begin position="72"/>
        <end position="126"/>
    </location>
</feature>
<name>A0ABR1F752_9ASCO</name>
<gene>
    <name evidence="2" type="ORF">BZA70DRAFT_137350</name>
</gene>
<evidence type="ECO:0000313" key="3">
    <source>
        <dbReference type="Proteomes" id="UP001498771"/>
    </source>
</evidence>
<keyword evidence="3" id="KW-1185">Reference proteome</keyword>
<protein>
    <submittedName>
        <fullName evidence="2">Uncharacterized protein</fullName>
    </submittedName>
</protein>
<feature type="region of interest" description="Disordered" evidence="1">
    <location>
        <begin position="168"/>
        <end position="291"/>
    </location>
</feature>
<dbReference type="RefSeq" id="XP_064768705.1">
    <property type="nucleotide sequence ID" value="XM_064909611.1"/>
</dbReference>
<sequence length="423" mass="45696">MTSSLGYRDVESWSRQVVAPAPSLSLRRVGTATSTASSSCRSRPQSSSSAATSPVLSISNDRQSSFHIAAAQSPISSPRPSLDVQLSGSCPRSRSLPTPTSQLPCVFADSKHSPQLDPFSPSPSASASAAATAAGALAVAAISAIASSSISNNDNNALIADHPLTYPHRSLSYSQPPRDSIDETSEEGLESLDDEEEDDEDLSVAEGSSGNPARHRHHHHRHHHHHHHHPHHRHHHHQSRSRRRQYPLEDVDSPTDRPQLSLQTNLDDEDDDYDDLSSDRPISPLSIPAHRSLSYTQRDTYAPAELGLAPLDQTEELNDDDGVSEHSGAVSRVLSNTSNTGSVVHAVARSPTAPAEQVHHHHHLNLLHLHSLQLHSSGNSAENEPSPTAETVPEKNIQKTASARDNQGKRRSRIESAGCCVIC</sequence>
<feature type="compositionally biased region" description="Polar residues" evidence="1">
    <location>
        <begin position="378"/>
        <end position="389"/>
    </location>
</feature>
<feature type="compositionally biased region" description="Polar residues" evidence="1">
    <location>
        <begin position="73"/>
        <end position="103"/>
    </location>
</feature>
<feature type="region of interest" description="Disordered" evidence="1">
    <location>
        <begin position="376"/>
        <end position="412"/>
    </location>
</feature>
<dbReference type="EMBL" id="JBBJBU010000004">
    <property type="protein sequence ID" value="KAK7205672.1"/>
    <property type="molecule type" value="Genomic_DNA"/>
</dbReference>
<dbReference type="GeneID" id="90035123"/>
<evidence type="ECO:0000313" key="2">
    <source>
        <dbReference type="EMBL" id="KAK7205672.1"/>
    </source>
</evidence>
<feature type="compositionally biased region" description="Acidic residues" evidence="1">
    <location>
        <begin position="266"/>
        <end position="276"/>
    </location>
</feature>
<feature type="compositionally biased region" description="Low complexity" evidence="1">
    <location>
        <begin position="27"/>
        <end position="53"/>
    </location>
</feature>
<evidence type="ECO:0000256" key="1">
    <source>
        <dbReference type="SAM" id="MobiDB-lite"/>
    </source>
</evidence>
<feature type="compositionally biased region" description="Acidic residues" evidence="1">
    <location>
        <begin position="182"/>
        <end position="203"/>
    </location>
</feature>
<accession>A0ABR1F752</accession>
<organism evidence="2 3">
    <name type="scientific">Myxozyma melibiosi</name>
    <dbReference type="NCBI Taxonomy" id="54550"/>
    <lineage>
        <taxon>Eukaryota</taxon>
        <taxon>Fungi</taxon>
        <taxon>Dikarya</taxon>
        <taxon>Ascomycota</taxon>
        <taxon>Saccharomycotina</taxon>
        <taxon>Lipomycetes</taxon>
        <taxon>Lipomycetales</taxon>
        <taxon>Lipomycetaceae</taxon>
        <taxon>Myxozyma</taxon>
    </lineage>
</organism>
<proteinExistence type="predicted"/>
<feature type="region of interest" description="Disordered" evidence="1">
    <location>
        <begin position="24"/>
        <end position="58"/>
    </location>
</feature>
<reference evidence="2 3" key="1">
    <citation type="submission" date="2024-03" db="EMBL/GenBank/DDBJ databases">
        <title>Genome-scale model development and genomic sequencing of the oleaginous clade Lipomyces.</title>
        <authorList>
            <consortium name="Lawrence Berkeley National Laboratory"/>
            <person name="Czajka J.J."/>
            <person name="Han Y."/>
            <person name="Kim J."/>
            <person name="Mondo S.J."/>
            <person name="Hofstad B.A."/>
            <person name="Robles A."/>
            <person name="Haridas S."/>
            <person name="Riley R."/>
            <person name="LaButti K."/>
            <person name="Pangilinan J."/>
            <person name="Andreopoulos W."/>
            <person name="Lipzen A."/>
            <person name="Yan J."/>
            <person name="Wang M."/>
            <person name="Ng V."/>
            <person name="Grigoriev I.V."/>
            <person name="Spatafora J.W."/>
            <person name="Magnuson J.K."/>
            <person name="Baker S.E."/>
            <person name="Pomraning K.R."/>
        </authorList>
    </citation>
    <scope>NUCLEOTIDE SEQUENCE [LARGE SCALE GENOMIC DNA]</scope>
    <source>
        <strain evidence="2 3">Phaff 52-87</strain>
    </source>
</reference>
<dbReference type="Proteomes" id="UP001498771">
    <property type="component" value="Unassembled WGS sequence"/>
</dbReference>